<dbReference type="Gene3D" id="1.10.533.10">
    <property type="entry name" value="Death Domain, Fas"/>
    <property type="match status" value="1"/>
</dbReference>
<evidence type="ECO:0000313" key="3">
    <source>
        <dbReference type="EMBL" id="CAI8023113.1"/>
    </source>
</evidence>
<dbReference type="InterPro" id="IPR027417">
    <property type="entry name" value="P-loop_NTPase"/>
</dbReference>
<dbReference type="PANTHER" id="PTHR46844">
    <property type="entry name" value="SLR5058 PROTEIN"/>
    <property type="match status" value="1"/>
</dbReference>
<evidence type="ECO:0008006" key="5">
    <source>
        <dbReference type="Google" id="ProtNLM"/>
    </source>
</evidence>
<protein>
    <recommendedName>
        <fullName evidence="5">NACHT domain-containing protein</fullName>
    </recommendedName>
</protein>
<evidence type="ECO:0000313" key="4">
    <source>
        <dbReference type="Proteomes" id="UP001174909"/>
    </source>
</evidence>
<gene>
    <name evidence="3" type="ORF">GBAR_LOCUS13535</name>
</gene>
<comment type="caution">
    <text evidence="3">The sequence shown here is derived from an EMBL/GenBank/DDBJ whole genome shotgun (WGS) entry which is preliminary data.</text>
</comment>
<organism evidence="3 4">
    <name type="scientific">Geodia barretti</name>
    <name type="common">Barrett's horny sponge</name>
    <dbReference type="NCBI Taxonomy" id="519541"/>
    <lineage>
        <taxon>Eukaryota</taxon>
        <taxon>Metazoa</taxon>
        <taxon>Porifera</taxon>
        <taxon>Demospongiae</taxon>
        <taxon>Heteroscleromorpha</taxon>
        <taxon>Tetractinellida</taxon>
        <taxon>Astrophorina</taxon>
        <taxon>Geodiidae</taxon>
        <taxon>Geodia</taxon>
    </lineage>
</organism>
<dbReference type="PROSITE" id="PS50017">
    <property type="entry name" value="DEATH_DOMAIN"/>
    <property type="match status" value="1"/>
</dbReference>
<dbReference type="Proteomes" id="UP001174909">
    <property type="component" value="Unassembled WGS sequence"/>
</dbReference>
<dbReference type="EMBL" id="CASHTH010001994">
    <property type="protein sequence ID" value="CAI8023113.1"/>
    <property type="molecule type" value="Genomic_DNA"/>
</dbReference>
<dbReference type="InterPro" id="IPR007111">
    <property type="entry name" value="NACHT_NTPase"/>
</dbReference>
<accession>A0AA35S452</accession>
<dbReference type="Gene3D" id="3.40.50.300">
    <property type="entry name" value="P-loop containing nucleotide triphosphate hydrolases"/>
    <property type="match status" value="1"/>
</dbReference>
<feature type="domain" description="Death" evidence="1">
    <location>
        <begin position="38"/>
        <end position="106"/>
    </location>
</feature>
<keyword evidence="4" id="KW-1185">Reference proteome</keyword>
<feature type="domain" description="NACHT" evidence="2">
    <location>
        <begin position="211"/>
        <end position="333"/>
    </location>
</feature>
<dbReference type="CDD" id="cd01670">
    <property type="entry name" value="Death"/>
    <property type="match status" value="1"/>
</dbReference>
<dbReference type="GO" id="GO:0007165">
    <property type="term" value="P:signal transduction"/>
    <property type="evidence" value="ECO:0007669"/>
    <property type="project" value="InterPro"/>
</dbReference>
<dbReference type="Pfam" id="PF05729">
    <property type="entry name" value="NACHT"/>
    <property type="match status" value="1"/>
</dbReference>
<dbReference type="SUPFAM" id="SSF47986">
    <property type="entry name" value="DEATH domain"/>
    <property type="match status" value="1"/>
</dbReference>
<proteinExistence type="predicted"/>
<dbReference type="SUPFAM" id="SSF52540">
    <property type="entry name" value="P-loop containing nucleoside triphosphate hydrolases"/>
    <property type="match status" value="1"/>
</dbReference>
<dbReference type="PANTHER" id="PTHR46844:SF1">
    <property type="entry name" value="SLR5058 PROTEIN"/>
    <property type="match status" value="1"/>
</dbReference>
<dbReference type="PROSITE" id="PS50837">
    <property type="entry name" value="NACHT"/>
    <property type="match status" value="1"/>
</dbReference>
<reference evidence="3" key="1">
    <citation type="submission" date="2023-03" db="EMBL/GenBank/DDBJ databases">
        <authorList>
            <person name="Steffen K."/>
            <person name="Cardenas P."/>
        </authorList>
    </citation>
    <scope>NUCLEOTIDE SEQUENCE</scope>
</reference>
<name>A0AA35S452_GEOBA</name>
<dbReference type="InterPro" id="IPR000488">
    <property type="entry name" value="Death_dom"/>
</dbReference>
<evidence type="ECO:0000259" key="1">
    <source>
        <dbReference type="PROSITE" id="PS50017"/>
    </source>
</evidence>
<dbReference type="AlphaFoldDB" id="A0AA35S452"/>
<sequence length="603" mass="67763">MSEQSGLDELLKDIPSEILDQQCSDRFLADVAGEIVVWRTLAPYFDISRGEKQSIRESCRTYDEEKQEFLFKWKEKNPGCATNRALLEAIHSSNAINLVHHACKLLQQKYCQATASSVIATQAVSPLLLEFQSKLKMKYSTHKPVMVTEWPPPCSLDYIKLVLVPKKQIERGEISNDDVYARICRNVDETMDTSDEVNIEQLLAIDNSKRKVILFEGAAGSGKSTLLWHVCQMWQSGEQFQHFTLVMLVQLKDPAVRTAKSLAELVPSRSHQYSQRVASEIEAICGEGVLLMLDGWDEAPAELREEGSFFHDLIAKPSDWSVEKAAIVVSSRPLTSDDDLWVYLSERVALQGFTREMREKYIREALPESSEDAQCLIDNIESAETTDSIDFSHPLNIASLVHIFQTSGGDLPPTPCRIAIKLVLSILFRHIKKTLPKGKKSMKALNSFEDLPQPVREKFQQICKIAYDGMVNEKFTFTSEELVSGDVGQIASCTDGDEGEVETLSLLQPECSLMSVGTSTVYHFLHLSQQELCAAYHVSRLPDPEKTHIDALGVMLGARKFYAFECVGKFYSALTSLNVPSIAQHLRVFTVYPTNKPKIQVKK</sequence>
<evidence type="ECO:0000259" key="2">
    <source>
        <dbReference type="PROSITE" id="PS50837"/>
    </source>
</evidence>
<dbReference type="InterPro" id="IPR011029">
    <property type="entry name" value="DEATH-like_dom_sf"/>
</dbReference>